<dbReference type="Pfam" id="PF00535">
    <property type="entry name" value="Glycos_transf_2"/>
    <property type="match status" value="1"/>
</dbReference>
<dbReference type="GO" id="GO:0016758">
    <property type="term" value="F:hexosyltransferase activity"/>
    <property type="evidence" value="ECO:0007669"/>
    <property type="project" value="UniProtKB-ARBA"/>
</dbReference>
<name>A0A8H2LGK5_9FLAO</name>
<comment type="caution">
    <text evidence="2">The sequence shown here is derived from an EMBL/GenBank/DDBJ whole genome shotgun (WGS) entry which is preliminary data.</text>
</comment>
<dbReference type="Proteomes" id="UP000323324">
    <property type="component" value="Unassembled WGS sequence"/>
</dbReference>
<dbReference type="PANTHER" id="PTHR22916">
    <property type="entry name" value="GLYCOSYLTRANSFERASE"/>
    <property type="match status" value="1"/>
</dbReference>
<dbReference type="RefSeq" id="WP_148368061.1">
    <property type="nucleotide sequence ID" value="NZ_VSKM01000001.1"/>
</dbReference>
<dbReference type="EMBL" id="VSKM01000001">
    <property type="protein sequence ID" value="TYB80169.1"/>
    <property type="molecule type" value="Genomic_DNA"/>
</dbReference>
<feature type="domain" description="Glycosyltransferase 2-like" evidence="1">
    <location>
        <begin position="9"/>
        <end position="132"/>
    </location>
</feature>
<evidence type="ECO:0000313" key="2">
    <source>
        <dbReference type="EMBL" id="TYB80169.1"/>
    </source>
</evidence>
<gene>
    <name evidence="2" type="ORF">ES676_00430</name>
</gene>
<dbReference type="CDD" id="cd00761">
    <property type="entry name" value="Glyco_tranf_GTA_type"/>
    <property type="match status" value="1"/>
</dbReference>
<keyword evidence="2" id="KW-0808">Transferase</keyword>
<dbReference type="AlphaFoldDB" id="A0A8H2LGK5"/>
<accession>A0A8H2LGK5</accession>
<reference evidence="2 3" key="1">
    <citation type="submission" date="2019-08" db="EMBL/GenBank/DDBJ databases">
        <title>Genomes of Antarctic Bizionia species.</title>
        <authorList>
            <person name="Bowman J.P."/>
        </authorList>
    </citation>
    <scope>NUCLEOTIDE SEQUENCE [LARGE SCALE GENOMIC DNA]</scope>
    <source>
        <strain evidence="2 3">HFD</strain>
    </source>
</reference>
<proteinExistence type="predicted"/>
<dbReference type="InterPro" id="IPR001173">
    <property type="entry name" value="Glyco_trans_2-like"/>
</dbReference>
<evidence type="ECO:0000259" key="1">
    <source>
        <dbReference type="Pfam" id="PF00535"/>
    </source>
</evidence>
<sequence length="282" mass="33717">MSNIAQITFIVPCYNQATFLDEALETVINQTYKDWKCIIVNDGSTDHTEEIAQNWVNKDNRFSYLYKTNGGLSSARNAGINLSNTTYIFPFDSDDKLVITYLEKAMPILLNDECIEVLSCRVRLFGVRNEEFVLPEYSFKQLLLRNCFIACSIFKLKTFKKVGGYDENLKSFEDWDFWISVLKEKGKHYKINELLYFYRKHQENSLSNRFYKDQDFYLSLYDYVYTKHIKLYKEYFPNFILLYNDYLLLESFNNKVKRNFIFKMYVKAKQFLKLTNEKVNKK</sequence>
<organism evidence="2 3">
    <name type="scientific">Bizionia saleffrena</name>
    <dbReference type="NCBI Taxonomy" id="291189"/>
    <lineage>
        <taxon>Bacteria</taxon>
        <taxon>Pseudomonadati</taxon>
        <taxon>Bacteroidota</taxon>
        <taxon>Flavobacteriia</taxon>
        <taxon>Flavobacteriales</taxon>
        <taxon>Flavobacteriaceae</taxon>
        <taxon>Bizionia</taxon>
    </lineage>
</organism>
<dbReference type="Gene3D" id="3.90.550.10">
    <property type="entry name" value="Spore Coat Polysaccharide Biosynthesis Protein SpsA, Chain A"/>
    <property type="match status" value="1"/>
</dbReference>
<dbReference type="SUPFAM" id="SSF53448">
    <property type="entry name" value="Nucleotide-diphospho-sugar transferases"/>
    <property type="match status" value="1"/>
</dbReference>
<protein>
    <submittedName>
        <fullName evidence="2">Glycosyltransferase family 2 protein</fullName>
    </submittedName>
</protein>
<dbReference type="InterPro" id="IPR029044">
    <property type="entry name" value="Nucleotide-diphossugar_trans"/>
</dbReference>
<keyword evidence="3" id="KW-1185">Reference proteome</keyword>
<dbReference type="PANTHER" id="PTHR22916:SF3">
    <property type="entry name" value="UDP-GLCNAC:BETAGAL BETA-1,3-N-ACETYLGLUCOSAMINYLTRANSFERASE-LIKE PROTEIN 1"/>
    <property type="match status" value="1"/>
</dbReference>
<evidence type="ECO:0000313" key="3">
    <source>
        <dbReference type="Proteomes" id="UP000323324"/>
    </source>
</evidence>